<keyword evidence="2" id="KW-0812">Transmembrane</keyword>
<feature type="transmembrane region" description="Helical" evidence="2">
    <location>
        <begin position="100"/>
        <end position="130"/>
    </location>
</feature>
<evidence type="ECO:0008006" key="5">
    <source>
        <dbReference type="Google" id="ProtNLM"/>
    </source>
</evidence>
<evidence type="ECO:0000313" key="4">
    <source>
        <dbReference type="Proteomes" id="UP001152308"/>
    </source>
</evidence>
<dbReference type="EMBL" id="JAKJLQ010000017">
    <property type="protein sequence ID" value="MDF6103072.1"/>
    <property type="molecule type" value="Genomic_DNA"/>
</dbReference>
<feature type="compositionally biased region" description="Low complexity" evidence="1">
    <location>
        <begin position="144"/>
        <end position="158"/>
    </location>
</feature>
<proteinExistence type="predicted"/>
<gene>
    <name evidence="3" type="ORF">L2299_18660</name>
</gene>
<evidence type="ECO:0000256" key="2">
    <source>
        <dbReference type="SAM" id="Phobius"/>
    </source>
</evidence>
<feature type="region of interest" description="Disordered" evidence="1">
    <location>
        <begin position="136"/>
        <end position="170"/>
    </location>
</feature>
<sequence length="170" mass="17935">MSDLAIVQALPDPLPQPTLPSWYVADQTWMWSLFGAVWPFFAVGAVLVFVFHIRRGVAVPEKTIRICLATAFGLAIFSLAQMVLLGAYRGDFDVWGRGFGWAAAVLGTVAGVSLMVAAVAGFVAVAVVGWQRDTHPAAARGEQPGTDGPDTGDGSDTPMHAPSGDRVDPP</sequence>
<protein>
    <recommendedName>
        <fullName evidence="5">Integral membrane protein</fullName>
    </recommendedName>
</protein>
<dbReference type="Proteomes" id="UP001152308">
    <property type="component" value="Unassembled WGS sequence"/>
</dbReference>
<comment type="caution">
    <text evidence="3">The sequence shown here is derived from an EMBL/GenBank/DDBJ whole genome shotgun (WGS) entry which is preliminary data.</text>
</comment>
<keyword evidence="2" id="KW-1133">Transmembrane helix</keyword>
<feature type="transmembrane region" description="Helical" evidence="2">
    <location>
        <begin position="29"/>
        <end position="51"/>
    </location>
</feature>
<keyword evidence="4" id="KW-1185">Reference proteome</keyword>
<organism evidence="3 4">
    <name type="scientific">Gordonia hongkongensis</name>
    <dbReference type="NCBI Taxonomy" id="1701090"/>
    <lineage>
        <taxon>Bacteria</taxon>
        <taxon>Bacillati</taxon>
        <taxon>Actinomycetota</taxon>
        <taxon>Actinomycetes</taxon>
        <taxon>Mycobacteriales</taxon>
        <taxon>Gordoniaceae</taxon>
        <taxon>Gordonia</taxon>
    </lineage>
</organism>
<evidence type="ECO:0000313" key="3">
    <source>
        <dbReference type="EMBL" id="MDF6103072.1"/>
    </source>
</evidence>
<name>A0ABT6BZX0_9ACTN</name>
<reference evidence="3" key="1">
    <citation type="journal article" date="2022" name="Data Brief">
        <title>Draft genome sequence data of Gordonia hongkongensis strain EUFUS-Z928 isolated from the octocoral Eunicea fusca.</title>
        <authorList>
            <person name="Sanchez-Suarez J."/>
            <person name="Diaz L."/>
            <person name="Melo-Bolivar J."/>
            <person name="Villamil L."/>
        </authorList>
    </citation>
    <scope>NUCLEOTIDE SEQUENCE</scope>
    <source>
        <strain evidence="3">EUFUS-Z928</strain>
    </source>
</reference>
<evidence type="ECO:0000256" key="1">
    <source>
        <dbReference type="SAM" id="MobiDB-lite"/>
    </source>
</evidence>
<dbReference type="RefSeq" id="WP_277244364.1">
    <property type="nucleotide sequence ID" value="NZ_JAKJLQ010000017.1"/>
</dbReference>
<keyword evidence="2" id="KW-0472">Membrane</keyword>
<reference evidence="3" key="2">
    <citation type="submission" date="2022-01" db="EMBL/GenBank/DDBJ databases">
        <authorList>
            <person name="Sanchez-Suarez J."/>
            <person name="Villamil L."/>
            <person name="Diaz L.E."/>
        </authorList>
    </citation>
    <scope>NUCLEOTIDE SEQUENCE</scope>
    <source>
        <strain evidence="3">EUFUS-Z928</strain>
    </source>
</reference>
<feature type="transmembrane region" description="Helical" evidence="2">
    <location>
        <begin position="63"/>
        <end position="88"/>
    </location>
</feature>
<accession>A0ABT6BZX0</accession>